<proteinExistence type="predicted"/>
<comment type="caution">
    <text evidence="2">The sequence shown here is derived from an EMBL/GenBank/DDBJ whole genome shotgun (WGS) entry which is preliminary data.</text>
</comment>
<feature type="region of interest" description="Disordered" evidence="1">
    <location>
        <begin position="1"/>
        <end position="47"/>
    </location>
</feature>
<reference evidence="2" key="1">
    <citation type="journal article" date="2013" name="Genome Announc.">
        <title>Draft Genome Sequence of Loktanella cinnabarina LL-001T, Isolated from Deep-Sea Floor Sediment.</title>
        <authorList>
            <person name="Nishi S."/>
            <person name="Tsubouchi T."/>
            <person name="Takaki Y."/>
            <person name="Koyanagi R."/>
            <person name="Satoh N."/>
            <person name="Maruyama T."/>
            <person name="Hatada Y."/>
        </authorList>
    </citation>
    <scope>NUCLEOTIDE SEQUENCE [LARGE SCALE GENOMIC DNA]</scope>
    <source>
        <strain evidence="2">LL-001</strain>
    </source>
</reference>
<evidence type="ECO:0000313" key="2">
    <source>
        <dbReference type="EMBL" id="GAD56211.1"/>
    </source>
</evidence>
<evidence type="ECO:0000313" key="3">
    <source>
        <dbReference type="Proteomes" id="UP000016566"/>
    </source>
</evidence>
<dbReference type="Proteomes" id="UP000016566">
    <property type="component" value="Unassembled WGS sequence"/>
</dbReference>
<accession>U2YM39</accession>
<organism evidence="2 3">
    <name type="scientific">Limimaricola cinnabarinus LL-001</name>
    <dbReference type="NCBI Taxonomy" id="1337093"/>
    <lineage>
        <taxon>Bacteria</taxon>
        <taxon>Pseudomonadati</taxon>
        <taxon>Pseudomonadota</taxon>
        <taxon>Alphaproteobacteria</taxon>
        <taxon>Rhodobacterales</taxon>
        <taxon>Paracoccaceae</taxon>
        <taxon>Limimaricola</taxon>
    </lineage>
</organism>
<protein>
    <submittedName>
        <fullName evidence="2">Uncharacterized protein</fullName>
    </submittedName>
</protein>
<keyword evidence="3" id="KW-1185">Reference proteome</keyword>
<dbReference type="AlphaFoldDB" id="U2YM39"/>
<evidence type="ECO:0000256" key="1">
    <source>
        <dbReference type="SAM" id="MobiDB-lite"/>
    </source>
</evidence>
<name>U2YM39_9RHOB</name>
<sequence length="47" mass="4910">MLVCRQGSARTCGRRRADGDLASRPGGARRRAGPMGQTAAGRRHSGS</sequence>
<dbReference type="EMBL" id="BATB01000031">
    <property type="protein sequence ID" value="GAD56211.1"/>
    <property type="molecule type" value="Genomic_DNA"/>
</dbReference>
<gene>
    <name evidence="2" type="ORF">MBELCI_2263</name>
</gene>